<dbReference type="PANTHER" id="PTHR43364:SF1">
    <property type="entry name" value="OXIDOREDUCTASE YDHF"/>
    <property type="match status" value="1"/>
</dbReference>
<reference evidence="2 3" key="1">
    <citation type="submission" date="2019-02" db="EMBL/GenBank/DDBJ databases">
        <title>Corallincola luteus sp. nov., a marine bacterium isolated from surface sediment of Bohai Sea in China.</title>
        <authorList>
            <person name="Ren Q."/>
        </authorList>
    </citation>
    <scope>NUCLEOTIDE SEQUENCE [LARGE SCALE GENOMIC DNA]</scope>
    <source>
        <strain evidence="2 3">DASS28</strain>
    </source>
</reference>
<evidence type="ECO:0000313" key="3">
    <source>
        <dbReference type="Proteomes" id="UP000292554"/>
    </source>
</evidence>
<gene>
    <name evidence="2" type="ORF">EZV61_01060</name>
</gene>
<dbReference type="EMBL" id="SJXE01000001">
    <property type="protein sequence ID" value="TCI04599.1"/>
    <property type="molecule type" value="Genomic_DNA"/>
</dbReference>
<dbReference type="Pfam" id="PF00248">
    <property type="entry name" value="Aldo_ket_red"/>
    <property type="match status" value="1"/>
</dbReference>
<dbReference type="Proteomes" id="UP000292554">
    <property type="component" value="Unassembled WGS sequence"/>
</dbReference>
<evidence type="ECO:0000259" key="1">
    <source>
        <dbReference type="Pfam" id="PF00248"/>
    </source>
</evidence>
<comment type="caution">
    <text evidence="2">The sequence shown here is derived from an EMBL/GenBank/DDBJ whole genome shotgun (WGS) entry which is preliminary data.</text>
</comment>
<protein>
    <submittedName>
        <fullName evidence="2">Aldo/keto reductase</fullName>
    </submittedName>
</protein>
<evidence type="ECO:0000313" key="2">
    <source>
        <dbReference type="EMBL" id="TCI04599.1"/>
    </source>
</evidence>
<feature type="domain" description="NADP-dependent oxidoreductase" evidence="1">
    <location>
        <begin position="17"/>
        <end position="313"/>
    </location>
</feature>
<accession>A0ABY2ANX2</accession>
<proteinExistence type="predicted"/>
<organism evidence="2 3">
    <name type="scientific">Corallincola luteus</name>
    <dbReference type="NCBI Taxonomy" id="1775177"/>
    <lineage>
        <taxon>Bacteria</taxon>
        <taxon>Pseudomonadati</taxon>
        <taxon>Pseudomonadota</taxon>
        <taxon>Gammaproteobacteria</taxon>
        <taxon>Alteromonadales</taxon>
        <taxon>Psychromonadaceae</taxon>
        <taxon>Corallincola</taxon>
    </lineage>
</organism>
<dbReference type="InterPro" id="IPR036812">
    <property type="entry name" value="NAD(P)_OxRdtase_dom_sf"/>
</dbReference>
<dbReference type="PANTHER" id="PTHR43364">
    <property type="entry name" value="NADH-SPECIFIC METHYLGLYOXAL REDUCTASE-RELATED"/>
    <property type="match status" value="1"/>
</dbReference>
<dbReference type="InterPro" id="IPR023210">
    <property type="entry name" value="NADP_OxRdtase_dom"/>
</dbReference>
<keyword evidence="3" id="KW-1185">Reference proteome</keyword>
<name>A0ABY2ANX2_9GAMM</name>
<dbReference type="SUPFAM" id="SSF51430">
    <property type="entry name" value="NAD(P)-linked oxidoreductase"/>
    <property type="match status" value="1"/>
</dbReference>
<sequence length="325" mass="36159">MTMNKTPIQNHLPKASRLIYGCMGLGGSWDNAPYSQQDIDLAHQAVNTALECGINYFDHADIYTMGKAEQVFGEVLKARPELREQIILQSKCGIRFEDAHGPKRYDLSPEWIEESVNNILSRLGTDYLDTLLLHRPDPLMQPELIAEAFDRLQSAGKVRHFGVSNMNQHQISLLQSQIKQPLVINQLPLSLSQADFVEDGVLVGTGDSANVGYTAGLTDYCKQNDIQLQSWGCLAQGLFSGRNLGGQPPHVHATARLVREMAHGYQTSAEAIVLAWLMQHPATIQPVLGTTHEGRLRACAMATQVQLSREDWYKLFVTTRGQELP</sequence>
<dbReference type="InterPro" id="IPR050523">
    <property type="entry name" value="AKR_Detox_Biosynth"/>
</dbReference>
<dbReference type="CDD" id="cd19092">
    <property type="entry name" value="AKR_BsYcsN_EcYdhF-like"/>
    <property type="match status" value="1"/>
</dbReference>
<dbReference type="Gene3D" id="3.20.20.100">
    <property type="entry name" value="NADP-dependent oxidoreductase domain"/>
    <property type="match status" value="1"/>
</dbReference>